<dbReference type="InterPro" id="IPR011009">
    <property type="entry name" value="Kinase-like_dom_sf"/>
</dbReference>
<dbReference type="RefSeq" id="WP_144986168.1">
    <property type="nucleotide sequence ID" value="NZ_CP037920.1"/>
</dbReference>
<dbReference type="PROSITE" id="PS50011">
    <property type="entry name" value="PROTEIN_KINASE_DOM"/>
    <property type="match status" value="1"/>
</dbReference>
<feature type="region of interest" description="Disordered" evidence="6">
    <location>
        <begin position="294"/>
        <end position="396"/>
    </location>
</feature>
<dbReference type="Pfam" id="PF00069">
    <property type="entry name" value="Pkinase"/>
    <property type="match status" value="1"/>
</dbReference>
<keyword evidence="1 8" id="KW-0808">Transferase</keyword>
<evidence type="ECO:0000259" key="7">
    <source>
        <dbReference type="PROSITE" id="PS50011"/>
    </source>
</evidence>
<dbReference type="GO" id="GO:0000407">
    <property type="term" value="C:phagophore assembly site"/>
    <property type="evidence" value="ECO:0007669"/>
    <property type="project" value="TreeGrafter"/>
</dbReference>
<evidence type="ECO:0000256" key="1">
    <source>
        <dbReference type="ARBA" id="ARBA00022679"/>
    </source>
</evidence>
<feature type="compositionally biased region" description="Polar residues" evidence="6">
    <location>
        <begin position="295"/>
        <end position="305"/>
    </location>
</feature>
<feature type="compositionally biased region" description="Basic residues" evidence="6">
    <location>
        <begin position="326"/>
        <end position="338"/>
    </location>
</feature>
<dbReference type="InterPro" id="IPR017441">
    <property type="entry name" value="Protein_kinase_ATP_BS"/>
</dbReference>
<sequence length="396" mass="45380">MNFLNRFFSKEPKIPRVNIKKRFELIGRVGQGSMSKVWRARDSQSGRVVALKVLHKQKTLELESRFVGLNKPKEGEIAVQLNHPHIVKTFEHGLTTEGEQFLVMEFVEGYSLSFLVEAQNEDMRTNCLKYMIQLGEAIKHFHEENWIHRDICPRNILVSNDHELKLIDFGLVVPNTGPFLQPGNRTGTAAYMAPELIKRQKTSQKIDIFSYSVTCYEMLTKRLPWEAAETLDAVLQHINTPPESIQQLLPNLNPQVADAIMKGLELYPQDRWQTIEDMLKPLRAALKVNQKLVESKTTPSLQADHSTPKTSSKPKRKRSVSDKPTHRANRRRKSKKKNKTSDSFDLRQDQTPPEVESPVLSDRQEQQAQDPAVKSNRPPKKKTSSKPIPKNPDETI</sequence>
<reference evidence="8 9" key="1">
    <citation type="submission" date="2019-03" db="EMBL/GenBank/DDBJ databases">
        <title>Deep-cultivation of Planctomycetes and their phenomic and genomic characterization uncovers novel biology.</title>
        <authorList>
            <person name="Wiegand S."/>
            <person name="Jogler M."/>
            <person name="Boedeker C."/>
            <person name="Pinto D."/>
            <person name="Vollmers J."/>
            <person name="Rivas-Marin E."/>
            <person name="Kohn T."/>
            <person name="Peeters S.H."/>
            <person name="Heuer A."/>
            <person name="Rast P."/>
            <person name="Oberbeckmann S."/>
            <person name="Bunk B."/>
            <person name="Jeske O."/>
            <person name="Meyerdierks A."/>
            <person name="Storesund J.E."/>
            <person name="Kallscheuer N."/>
            <person name="Luecker S."/>
            <person name="Lage O.M."/>
            <person name="Pohl T."/>
            <person name="Merkel B.J."/>
            <person name="Hornburger P."/>
            <person name="Mueller R.-W."/>
            <person name="Bruemmer F."/>
            <person name="Labrenz M."/>
            <person name="Spormann A.M."/>
            <person name="Op den Camp H."/>
            <person name="Overmann J."/>
            <person name="Amann R."/>
            <person name="Jetten M.S.M."/>
            <person name="Mascher T."/>
            <person name="Medema M.H."/>
            <person name="Devos D.P."/>
            <person name="Kaster A.-K."/>
            <person name="Ovreas L."/>
            <person name="Rohde M."/>
            <person name="Galperin M.Y."/>
            <person name="Jogler C."/>
        </authorList>
    </citation>
    <scope>NUCLEOTIDE SEQUENCE [LARGE SCALE GENOMIC DNA]</scope>
    <source>
        <strain evidence="8 9">V144</strain>
    </source>
</reference>
<evidence type="ECO:0000313" key="9">
    <source>
        <dbReference type="Proteomes" id="UP000318704"/>
    </source>
</evidence>
<proteinExistence type="predicted"/>
<evidence type="ECO:0000256" key="3">
    <source>
        <dbReference type="ARBA" id="ARBA00022777"/>
    </source>
</evidence>
<feature type="compositionally biased region" description="Basic and acidic residues" evidence="6">
    <location>
        <begin position="339"/>
        <end position="348"/>
    </location>
</feature>
<dbReference type="GO" id="GO:0004674">
    <property type="term" value="F:protein serine/threonine kinase activity"/>
    <property type="evidence" value="ECO:0007669"/>
    <property type="project" value="UniProtKB-EC"/>
</dbReference>
<dbReference type="GO" id="GO:0005829">
    <property type="term" value="C:cytosol"/>
    <property type="evidence" value="ECO:0007669"/>
    <property type="project" value="TreeGrafter"/>
</dbReference>
<gene>
    <name evidence="8" type="primary">prkC_9</name>
    <name evidence="8" type="ORF">V144x_33620</name>
</gene>
<keyword evidence="2 5" id="KW-0547">Nucleotide-binding</keyword>
<feature type="domain" description="Protein kinase" evidence="7">
    <location>
        <begin position="23"/>
        <end position="283"/>
    </location>
</feature>
<dbReference type="PROSITE" id="PS00107">
    <property type="entry name" value="PROTEIN_KINASE_ATP"/>
    <property type="match status" value="1"/>
</dbReference>
<dbReference type="Proteomes" id="UP000318704">
    <property type="component" value="Chromosome"/>
</dbReference>
<dbReference type="GO" id="GO:0016020">
    <property type="term" value="C:membrane"/>
    <property type="evidence" value="ECO:0007669"/>
    <property type="project" value="TreeGrafter"/>
</dbReference>
<organism evidence="8 9">
    <name type="scientific">Gimesia aquarii</name>
    <dbReference type="NCBI Taxonomy" id="2527964"/>
    <lineage>
        <taxon>Bacteria</taxon>
        <taxon>Pseudomonadati</taxon>
        <taxon>Planctomycetota</taxon>
        <taxon>Planctomycetia</taxon>
        <taxon>Planctomycetales</taxon>
        <taxon>Planctomycetaceae</taxon>
        <taxon>Gimesia</taxon>
    </lineage>
</organism>
<evidence type="ECO:0000256" key="4">
    <source>
        <dbReference type="ARBA" id="ARBA00022840"/>
    </source>
</evidence>
<evidence type="ECO:0000256" key="5">
    <source>
        <dbReference type="PROSITE-ProRule" id="PRU10141"/>
    </source>
</evidence>
<evidence type="ECO:0000313" key="8">
    <source>
        <dbReference type="EMBL" id="QDT97879.1"/>
    </source>
</evidence>
<keyword evidence="4 5" id="KW-0067">ATP-binding</keyword>
<dbReference type="GO" id="GO:0005776">
    <property type="term" value="C:autophagosome"/>
    <property type="evidence" value="ECO:0007669"/>
    <property type="project" value="TreeGrafter"/>
</dbReference>
<dbReference type="SUPFAM" id="SSF56112">
    <property type="entry name" value="Protein kinase-like (PK-like)"/>
    <property type="match status" value="1"/>
</dbReference>
<dbReference type="PANTHER" id="PTHR24348">
    <property type="entry name" value="SERINE/THREONINE-PROTEIN KINASE UNC-51-RELATED"/>
    <property type="match status" value="1"/>
</dbReference>
<dbReference type="EMBL" id="CP037920">
    <property type="protein sequence ID" value="QDT97879.1"/>
    <property type="molecule type" value="Genomic_DNA"/>
</dbReference>
<evidence type="ECO:0000256" key="6">
    <source>
        <dbReference type="SAM" id="MobiDB-lite"/>
    </source>
</evidence>
<dbReference type="InterPro" id="IPR000719">
    <property type="entry name" value="Prot_kinase_dom"/>
</dbReference>
<keyword evidence="3 8" id="KW-0418">Kinase</keyword>
<dbReference type="Gene3D" id="1.10.510.10">
    <property type="entry name" value="Transferase(Phosphotransferase) domain 1"/>
    <property type="match status" value="1"/>
</dbReference>
<dbReference type="PANTHER" id="PTHR24348:SF22">
    <property type="entry name" value="NON-SPECIFIC SERINE_THREONINE PROTEIN KINASE"/>
    <property type="match status" value="1"/>
</dbReference>
<dbReference type="KEGG" id="gaw:V144x_33620"/>
<evidence type="ECO:0000256" key="2">
    <source>
        <dbReference type="ARBA" id="ARBA00022741"/>
    </source>
</evidence>
<name>A0A517VXZ7_9PLAN</name>
<feature type="binding site" evidence="5">
    <location>
        <position position="52"/>
    </location>
    <ligand>
        <name>ATP</name>
        <dbReference type="ChEBI" id="CHEBI:30616"/>
    </ligand>
</feature>
<accession>A0A517VXZ7</accession>
<dbReference type="AlphaFoldDB" id="A0A517VXZ7"/>
<dbReference type="CDD" id="cd14014">
    <property type="entry name" value="STKc_PknB_like"/>
    <property type="match status" value="1"/>
</dbReference>
<protein>
    <submittedName>
        <fullName evidence="8">Serine/threonine-protein kinase PrkC</fullName>
        <ecNumber evidence="8">2.7.11.1</ecNumber>
    </submittedName>
</protein>
<dbReference type="InterPro" id="IPR045269">
    <property type="entry name" value="Atg1-like"/>
</dbReference>
<dbReference type="EC" id="2.7.11.1" evidence="8"/>
<dbReference type="GO" id="GO:0005524">
    <property type="term" value="F:ATP binding"/>
    <property type="evidence" value="ECO:0007669"/>
    <property type="project" value="UniProtKB-UniRule"/>
</dbReference>